<feature type="region of interest" description="Disordered" evidence="1">
    <location>
        <begin position="1"/>
        <end position="31"/>
    </location>
</feature>
<dbReference type="Gene3D" id="2.60.40.10">
    <property type="entry name" value="Immunoglobulins"/>
    <property type="match status" value="1"/>
</dbReference>
<feature type="compositionally biased region" description="Polar residues" evidence="1">
    <location>
        <begin position="1"/>
        <end position="11"/>
    </location>
</feature>
<accession>A0A3P9IF19</accession>
<reference key="1">
    <citation type="journal article" date="2007" name="Nature">
        <title>The medaka draft genome and insights into vertebrate genome evolution.</title>
        <authorList>
            <person name="Kasahara M."/>
            <person name="Naruse K."/>
            <person name="Sasaki S."/>
            <person name="Nakatani Y."/>
            <person name="Qu W."/>
            <person name="Ahsan B."/>
            <person name="Yamada T."/>
            <person name="Nagayasu Y."/>
            <person name="Doi K."/>
            <person name="Kasai Y."/>
            <person name="Jindo T."/>
            <person name="Kobayashi D."/>
            <person name="Shimada A."/>
            <person name="Toyoda A."/>
            <person name="Kuroki Y."/>
            <person name="Fujiyama A."/>
            <person name="Sasaki T."/>
            <person name="Shimizu A."/>
            <person name="Asakawa S."/>
            <person name="Shimizu N."/>
            <person name="Hashimoto S."/>
            <person name="Yang J."/>
            <person name="Lee Y."/>
            <person name="Matsushima K."/>
            <person name="Sugano S."/>
            <person name="Sakaizumi M."/>
            <person name="Narita T."/>
            <person name="Ohishi K."/>
            <person name="Haga S."/>
            <person name="Ohta F."/>
            <person name="Nomoto H."/>
            <person name="Nogata K."/>
            <person name="Morishita T."/>
            <person name="Endo T."/>
            <person name="Shin-I T."/>
            <person name="Takeda H."/>
            <person name="Morishita S."/>
            <person name="Kohara Y."/>
        </authorList>
    </citation>
    <scope>NUCLEOTIDE SEQUENCE [LARGE SCALE GENOMIC DNA]</scope>
    <source>
        <strain>Hd-rR</strain>
    </source>
</reference>
<dbReference type="SMART" id="SM00409">
    <property type="entry name" value="IG"/>
    <property type="match status" value="1"/>
</dbReference>
<organism evidence="3 4">
    <name type="scientific">Oryzias latipes</name>
    <name type="common">Japanese rice fish</name>
    <name type="synonym">Japanese killifish</name>
    <dbReference type="NCBI Taxonomy" id="8090"/>
    <lineage>
        <taxon>Eukaryota</taxon>
        <taxon>Metazoa</taxon>
        <taxon>Chordata</taxon>
        <taxon>Craniata</taxon>
        <taxon>Vertebrata</taxon>
        <taxon>Euteleostomi</taxon>
        <taxon>Actinopterygii</taxon>
        <taxon>Neopterygii</taxon>
        <taxon>Teleostei</taxon>
        <taxon>Neoteleostei</taxon>
        <taxon>Acanthomorphata</taxon>
        <taxon>Ovalentaria</taxon>
        <taxon>Atherinomorphae</taxon>
        <taxon>Beloniformes</taxon>
        <taxon>Adrianichthyidae</taxon>
        <taxon>Oryziinae</taxon>
        <taxon>Oryzias</taxon>
    </lineage>
</organism>
<dbReference type="Ensembl" id="ENSORLT00015035149.1">
    <property type="protein sequence ID" value="ENSORLP00015018455.1"/>
    <property type="gene ID" value="ENSORLG00015019498.1"/>
</dbReference>
<dbReference type="InterPro" id="IPR007110">
    <property type="entry name" value="Ig-like_dom"/>
</dbReference>
<reference evidence="3" key="3">
    <citation type="submission" date="2025-08" db="UniProtKB">
        <authorList>
            <consortium name="Ensembl"/>
        </authorList>
    </citation>
    <scope>IDENTIFICATION</scope>
    <source>
        <strain evidence="3">HSOK</strain>
    </source>
</reference>
<dbReference type="FunFam" id="2.60.40.10:FF:002525">
    <property type="entry name" value="Uncharacterized protein"/>
    <property type="match status" value="1"/>
</dbReference>
<feature type="domain" description="Ig-like" evidence="2">
    <location>
        <begin position="21"/>
        <end position="108"/>
    </location>
</feature>
<sequence>MHTHTLSNTHTFCKEGSSGEITVTQTPGSQSVVPGQTVSIRCQTSSGVNNWLHWYLQKSGEAPKLLIKKATTRQSGISDRFSGSGSGSDYTLTISGVQAEDSGVYYCQQSYSTPFTHSCTDTEHIKNLQKPFFIIKLLVKKMKPFIILTVTFSMKKTKTAGSERNNKRSSAYKLVLMAAVSGLMARANKRGERGQPCLVPRPKGKYFKYSLKPQAALYGPQTQPAFHAQLYAPPPPCPNLRTTASLTALTAHF</sequence>
<name>A0A3P9IF19_ORYLA</name>
<dbReference type="PROSITE" id="PS50835">
    <property type="entry name" value="IG_LIKE"/>
    <property type="match status" value="1"/>
</dbReference>
<dbReference type="AlphaFoldDB" id="A0A3P9IF19"/>
<reference evidence="3 4" key="2">
    <citation type="submission" date="2017-04" db="EMBL/GenBank/DDBJ databases">
        <title>CpG methylation of centromeres and impact of large insertions on vertebrate speciation.</title>
        <authorList>
            <person name="Ichikawa K."/>
            <person name="Yoshimura J."/>
            <person name="Morishita S."/>
        </authorList>
    </citation>
    <scope>NUCLEOTIDE SEQUENCE</scope>
    <source>
        <strain evidence="3 4">HSOK</strain>
    </source>
</reference>
<evidence type="ECO:0000313" key="3">
    <source>
        <dbReference type="Ensembl" id="ENSORLP00015018455.1"/>
    </source>
</evidence>
<dbReference type="PANTHER" id="PTHR23267">
    <property type="entry name" value="IMMUNOGLOBULIN LIGHT CHAIN"/>
    <property type="match status" value="1"/>
</dbReference>
<protein>
    <recommendedName>
        <fullName evidence="2">Ig-like domain-containing protein</fullName>
    </recommendedName>
</protein>
<proteinExistence type="predicted"/>
<evidence type="ECO:0000259" key="2">
    <source>
        <dbReference type="PROSITE" id="PS50835"/>
    </source>
</evidence>
<dbReference type="Pfam" id="PF07686">
    <property type="entry name" value="V-set"/>
    <property type="match status" value="1"/>
</dbReference>
<evidence type="ECO:0000256" key="1">
    <source>
        <dbReference type="SAM" id="MobiDB-lite"/>
    </source>
</evidence>
<dbReference type="InterPro" id="IPR036179">
    <property type="entry name" value="Ig-like_dom_sf"/>
</dbReference>
<dbReference type="InterPro" id="IPR050150">
    <property type="entry name" value="IgV_Light_Chain"/>
</dbReference>
<dbReference type="InterPro" id="IPR003599">
    <property type="entry name" value="Ig_sub"/>
</dbReference>
<reference evidence="3" key="4">
    <citation type="submission" date="2025-09" db="UniProtKB">
        <authorList>
            <consortium name="Ensembl"/>
        </authorList>
    </citation>
    <scope>IDENTIFICATION</scope>
    <source>
        <strain evidence="3">HSOK</strain>
    </source>
</reference>
<dbReference type="SUPFAM" id="SSF48726">
    <property type="entry name" value="Immunoglobulin"/>
    <property type="match status" value="1"/>
</dbReference>
<dbReference type="Proteomes" id="UP000265200">
    <property type="component" value="Chromosome 11"/>
</dbReference>
<feature type="compositionally biased region" description="Polar residues" evidence="1">
    <location>
        <begin position="19"/>
        <end position="31"/>
    </location>
</feature>
<dbReference type="SMART" id="SM00406">
    <property type="entry name" value="IGv"/>
    <property type="match status" value="1"/>
</dbReference>
<dbReference type="InterPro" id="IPR013783">
    <property type="entry name" value="Ig-like_fold"/>
</dbReference>
<evidence type="ECO:0000313" key="4">
    <source>
        <dbReference type="Proteomes" id="UP000265200"/>
    </source>
</evidence>
<dbReference type="InterPro" id="IPR013106">
    <property type="entry name" value="Ig_V-set"/>
</dbReference>